<feature type="compositionally biased region" description="Basic and acidic residues" evidence="4">
    <location>
        <begin position="32"/>
        <end position="43"/>
    </location>
</feature>
<keyword evidence="2" id="KW-0479">Metal-binding</keyword>
<comment type="subcellular location">
    <subcellularLocation>
        <location evidence="1">Cell envelope</location>
    </subcellularLocation>
</comment>
<feature type="domain" description="Cytochrome oxidase subunit II copper A binding" evidence="5">
    <location>
        <begin position="104"/>
        <end position="194"/>
    </location>
</feature>
<dbReference type="InterPro" id="IPR028096">
    <property type="entry name" value="EfeO_Cupredoxin"/>
</dbReference>
<comment type="caution">
    <text evidence="6">The sequence shown here is derived from an EMBL/GenBank/DDBJ whole genome shotgun (WGS) entry which is preliminary data.</text>
</comment>
<dbReference type="PROSITE" id="PS50857">
    <property type="entry name" value="COX2_CUA"/>
    <property type="match status" value="1"/>
</dbReference>
<evidence type="ECO:0000256" key="4">
    <source>
        <dbReference type="SAM" id="MobiDB-lite"/>
    </source>
</evidence>
<dbReference type="InterPro" id="IPR008972">
    <property type="entry name" value="Cupredoxin"/>
</dbReference>
<evidence type="ECO:0000259" key="5">
    <source>
        <dbReference type="PROSITE" id="PS50857"/>
    </source>
</evidence>
<evidence type="ECO:0000256" key="1">
    <source>
        <dbReference type="ARBA" id="ARBA00004196"/>
    </source>
</evidence>
<dbReference type="PANTHER" id="PTHR42838:SF2">
    <property type="entry name" value="NITROUS-OXIDE REDUCTASE"/>
    <property type="match status" value="1"/>
</dbReference>
<evidence type="ECO:0000313" key="6">
    <source>
        <dbReference type="EMBL" id="TXG76359.1"/>
    </source>
</evidence>
<dbReference type="Pfam" id="PF13473">
    <property type="entry name" value="Cupredoxin_1"/>
    <property type="match status" value="1"/>
</dbReference>
<organism evidence="6 7">
    <name type="scientific">Candidatus Dojkabacteria bacterium</name>
    <dbReference type="NCBI Taxonomy" id="2099670"/>
    <lineage>
        <taxon>Bacteria</taxon>
        <taxon>Candidatus Dojkabacteria</taxon>
    </lineage>
</organism>
<dbReference type="AlphaFoldDB" id="A0A5C7J4L8"/>
<evidence type="ECO:0000256" key="3">
    <source>
        <dbReference type="ARBA" id="ARBA00023008"/>
    </source>
</evidence>
<keyword evidence="3" id="KW-0186">Copper</keyword>
<feature type="compositionally biased region" description="Low complexity" evidence="4">
    <location>
        <begin position="51"/>
        <end position="69"/>
    </location>
</feature>
<dbReference type="EMBL" id="SSDS01000075">
    <property type="protein sequence ID" value="TXG76359.1"/>
    <property type="molecule type" value="Genomic_DNA"/>
</dbReference>
<evidence type="ECO:0000256" key="2">
    <source>
        <dbReference type="ARBA" id="ARBA00022723"/>
    </source>
</evidence>
<dbReference type="GO" id="GO:0005507">
    <property type="term" value="F:copper ion binding"/>
    <property type="evidence" value="ECO:0007669"/>
    <property type="project" value="InterPro"/>
</dbReference>
<dbReference type="GO" id="GO:0016020">
    <property type="term" value="C:membrane"/>
    <property type="evidence" value="ECO:0007669"/>
    <property type="project" value="InterPro"/>
</dbReference>
<dbReference type="InterPro" id="IPR002429">
    <property type="entry name" value="CcO_II-like_C"/>
</dbReference>
<protein>
    <recommendedName>
        <fullName evidence="5">Cytochrome oxidase subunit II copper A binding domain-containing protein</fullName>
    </recommendedName>
</protein>
<dbReference type="PROSITE" id="PS00078">
    <property type="entry name" value="COX2"/>
    <property type="match status" value="1"/>
</dbReference>
<name>A0A5C7J4L8_9BACT</name>
<feature type="region of interest" description="Disordered" evidence="4">
    <location>
        <begin position="32"/>
        <end position="69"/>
    </location>
</feature>
<dbReference type="SUPFAM" id="SSF49503">
    <property type="entry name" value="Cupredoxins"/>
    <property type="match status" value="1"/>
</dbReference>
<dbReference type="InterPro" id="IPR051403">
    <property type="entry name" value="NosZ/Cyto_c_oxidase_sub2"/>
</dbReference>
<accession>A0A5C7J4L8</accession>
<sequence length="194" mass="21378">MKKIIVIFIVILALMEGVSWWVYRSLSSKNTDETFRPSEEKQVPRALPSPSVSQQPVEKSESSSSNNNQTLTVSQAPLAEIPPKETGSGFGDFPLPSTEVVSGRTERTIHMGVRQYVWEPATITAKKGELVRLIIHNADVKHGLVIPDLGVNQDIPPDGAIVEFIASKVGTFEFFCSVWCGEGHMEMRGKIAIE</sequence>
<dbReference type="PANTHER" id="PTHR42838">
    <property type="entry name" value="CYTOCHROME C OXIDASE SUBUNIT II"/>
    <property type="match status" value="1"/>
</dbReference>
<dbReference type="InterPro" id="IPR001505">
    <property type="entry name" value="Copper_CuA"/>
</dbReference>
<proteinExistence type="predicted"/>
<dbReference type="GO" id="GO:0030313">
    <property type="term" value="C:cell envelope"/>
    <property type="evidence" value="ECO:0007669"/>
    <property type="project" value="UniProtKB-SubCell"/>
</dbReference>
<reference evidence="6 7" key="1">
    <citation type="submission" date="2018-09" db="EMBL/GenBank/DDBJ databases">
        <title>Metagenome Assembled Genomes from an Advanced Water Purification Facility.</title>
        <authorList>
            <person name="Stamps B.W."/>
            <person name="Spear J.R."/>
        </authorList>
    </citation>
    <scope>NUCLEOTIDE SEQUENCE [LARGE SCALE GENOMIC DNA]</scope>
    <source>
        <strain evidence="6">Bin_63_2</strain>
    </source>
</reference>
<gene>
    <name evidence="6" type="ORF">E6Q11_04770</name>
</gene>
<evidence type="ECO:0000313" key="7">
    <source>
        <dbReference type="Proteomes" id="UP000321026"/>
    </source>
</evidence>
<dbReference type="Proteomes" id="UP000321026">
    <property type="component" value="Unassembled WGS sequence"/>
</dbReference>
<dbReference type="GO" id="GO:0004129">
    <property type="term" value="F:cytochrome-c oxidase activity"/>
    <property type="evidence" value="ECO:0007669"/>
    <property type="project" value="InterPro"/>
</dbReference>
<dbReference type="Gene3D" id="2.60.40.420">
    <property type="entry name" value="Cupredoxins - blue copper proteins"/>
    <property type="match status" value="1"/>
</dbReference>